<dbReference type="EMBL" id="AAXT01000002">
    <property type="protein sequence ID" value="EDO07185.1"/>
    <property type="molecule type" value="Genomic_DNA"/>
</dbReference>
<dbReference type="PANTHER" id="PTHR22603">
    <property type="entry name" value="CHOLINE/ETHANOALAMINE KINASE"/>
    <property type="match status" value="1"/>
</dbReference>
<reference evidence="5" key="3">
    <citation type="journal article" date="2021" name="Int. J. Parasitol.">
        <title>Comparative analysis of gene expression between Babesia bovis blood stages and kinetes allowed by improved genome annotation.</title>
        <authorList>
            <person name="Ueti M.W."/>
            <person name="Johnson W.C."/>
            <person name="Kappmeyer L.S."/>
            <person name="Herndon D.R."/>
            <person name="Mousel M.R."/>
            <person name="Reif K.E."/>
            <person name="Taus N.S."/>
            <person name="Ifeonu O.O."/>
            <person name="Silva J.C."/>
            <person name="Suarez C.E."/>
            <person name="Brayton K.A."/>
        </authorList>
    </citation>
    <scope>NUCLEOTIDE SEQUENCE [LARGE SCALE GENOMIC DNA]</scope>
</reference>
<evidence type="ECO:0000313" key="4">
    <source>
        <dbReference type="EMBL" id="EDO07185.1"/>
    </source>
</evidence>
<reference evidence="5" key="2">
    <citation type="journal article" date="2020" name="Data Brief">
        <title>Transcriptome dataset of Babesia bovis life stages within vertebrate and invertebrate hosts.</title>
        <authorList>
            <person name="Ueti M.W."/>
            <person name="Johnson W.C."/>
            <person name="Kappmeyer L.S."/>
            <person name="Herndon D.R."/>
            <person name="Mousel M.R."/>
            <person name="Reif K.E."/>
            <person name="Taus N.S."/>
            <person name="Ifeonu O.O."/>
            <person name="Silva J.C."/>
            <person name="Suarez C.E."/>
            <person name="Brayton K.A."/>
        </authorList>
    </citation>
    <scope>NUCLEOTIDE SEQUENCE [LARGE SCALE GENOMIC DNA]</scope>
</reference>
<dbReference type="Gene3D" id="3.90.1200.10">
    <property type="match status" value="1"/>
</dbReference>
<comment type="similarity">
    <text evidence="2">Belongs to the choline/ethanolamine kinase family.</text>
</comment>
<dbReference type="CDD" id="cd05157">
    <property type="entry name" value="ETNK_euk"/>
    <property type="match status" value="1"/>
</dbReference>
<dbReference type="GO" id="GO:0004305">
    <property type="term" value="F:ethanolamine kinase activity"/>
    <property type="evidence" value="ECO:0007669"/>
    <property type="project" value="UniProtKB-EC"/>
</dbReference>
<evidence type="ECO:0000313" key="5">
    <source>
        <dbReference type="Proteomes" id="UP000002173"/>
    </source>
</evidence>
<dbReference type="FunCoup" id="A7ARL6">
    <property type="interactions" value="80"/>
</dbReference>
<sequence>MAFSRSIPKRSQGIAYWEITGICDEVASKLDKIPSNTTALNNPTSPELPSEEQILDHVIRLANPQLELDVTGLDLKGEIDISKFKNLEICSVTGGYTNILYKVTNRDNGNIVAVRIFGRQTERFIDRSHERIIQNHLCLQGFAKHVYARFNGGQIEEWLPGNVVSDDDFYSFKYTELIAKQLYKLHATPGQRDLYVKLYPHLAKNGELKFESQLWASVWKFYDLCLENIQQVEPIIGDNFNLRDIRKHMEQIHDYCDDAMSPVVLCHGDLSKGNIVIDSSGNVIFLDYEYSCFMERGFDIAAHFSEFAAYETDSSRIPSSAVQHEFIRHYLGENATEKMIEDLYKEVQPFLLVPNIYWGLWALLQCLYSSIHTDFAHYSINRIRRFLDDVKNYTKQ</sequence>
<dbReference type="KEGG" id="bbo:BBOV_IV008310"/>
<dbReference type="AlphaFoldDB" id="A7ARL6"/>
<name>A7ARL6_BABBO</name>
<comment type="caution">
    <text evidence="4">The sequence shown here is derived from an EMBL/GenBank/DDBJ whole genome shotgun (WGS) entry which is preliminary data.</text>
</comment>
<dbReference type="SUPFAM" id="SSF56112">
    <property type="entry name" value="Protein kinase-like (PK-like)"/>
    <property type="match status" value="1"/>
</dbReference>
<organism evidence="4 5">
    <name type="scientific">Babesia bovis</name>
    <dbReference type="NCBI Taxonomy" id="5865"/>
    <lineage>
        <taxon>Eukaryota</taxon>
        <taxon>Sar</taxon>
        <taxon>Alveolata</taxon>
        <taxon>Apicomplexa</taxon>
        <taxon>Aconoidasida</taxon>
        <taxon>Piroplasmida</taxon>
        <taxon>Babesiidae</taxon>
        <taxon>Babesia</taxon>
    </lineage>
</organism>
<gene>
    <name evidence="4" type="ORF">BBOV_IV008310</name>
</gene>
<accession>A7ARL6</accession>
<dbReference type="PANTHER" id="PTHR22603:SF66">
    <property type="entry name" value="ETHANOLAMINE KINASE"/>
    <property type="match status" value="1"/>
</dbReference>
<dbReference type="EC" id="2.7.1.82" evidence="3"/>
<dbReference type="VEuPathDB" id="PiroplasmaDB:BBOV_IV008310"/>
<dbReference type="STRING" id="5865.A7ARL6"/>
<proteinExistence type="inferred from homology"/>
<protein>
    <recommendedName>
        <fullName evidence="3">ethanolamine kinase</fullName>
        <ecNumber evidence="3">2.7.1.82</ecNumber>
    </recommendedName>
</protein>
<keyword evidence="5" id="KW-1185">Reference proteome</keyword>
<dbReference type="Pfam" id="PF01633">
    <property type="entry name" value="Choline_kinase"/>
    <property type="match status" value="1"/>
</dbReference>
<comment type="pathway">
    <text evidence="1">Phospholipid metabolism; phosphatidylethanolamine biosynthesis; phosphatidylethanolamine from ethanolamine: step 1/3.</text>
</comment>
<dbReference type="GO" id="GO:0006646">
    <property type="term" value="P:phosphatidylethanolamine biosynthetic process"/>
    <property type="evidence" value="ECO:0007669"/>
    <property type="project" value="TreeGrafter"/>
</dbReference>
<dbReference type="GO" id="GO:0005737">
    <property type="term" value="C:cytoplasm"/>
    <property type="evidence" value="ECO:0007669"/>
    <property type="project" value="TreeGrafter"/>
</dbReference>
<dbReference type="OMA" id="EAPYYKI"/>
<keyword evidence="4" id="KW-0418">Kinase</keyword>
<dbReference type="Proteomes" id="UP000002173">
    <property type="component" value="Unassembled WGS sequence"/>
</dbReference>
<dbReference type="Gene3D" id="3.30.200.20">
    <property type="entry name" value="Phosphorylase Kinase, domain 1"/>
    <property type="match status" value="1"/>
</dbReference>
<evidence type="ECO:0000256" key="2">
    <source>
        <dbReference type="ARBA" id="ARBA00038211"/>
    </source>
</evidence>
<reference evidence="4 5" key="1">
    <citation type="journal article" date="2007" name="PLoS Pathog.">
        <title>Genome sequence of Babesia bovis and comparative analysis of apicomplexan hemoprotozoa.</title>
        <authorList>
            <person name="Brayton K.A."/>
            <person name="Lau A.O.T."/>
            <person name="Herndon D.R."/>
            <person name="Hannick L."/>
            <person name="Kappmeyer L.S."/>
            <person name="Berens S.J."/>
            <person name="Bidwell S.L."/>
            <person name="Brown W.C."/>
            <person name="Crabtree J."/>
            <person name="Fadrosh D."/>
            <person name="Feldblum T."/>
            <person name="Forberger H.A."/>
            <person name="Haas B.J."/>
            <person name="Howell J.M."/>
            <person name="Khouri H."/>
            <person name="Koo H."/>
            <person name="Mann D.J."/>
            <person name="Norimine J."/>
            <person name="Paulsen I.T."/>
            <person name="Radune D."/>
            <person name="Ren Q."/>
            <person name="Smith R.K. Jr."/>
            <person name="Suarez C.E."/>
            <person name="White O."/>
            <person name="Wortman J.R."/>
            <person name="Knowles D.P. Jr."/>
            <person name="McElwain T.F."/>
            <person name="Nene V.M."/>
        </authorList>
    </citation>
    <scope>NUCLEOTIDE SEQUENCE [LARGE SCALE GENOMIC DNA]</scope>
    <source>
        <strain evidence="4">T2Bo</strain>
    </source>
</reference>
<dbReference type="InterPro" id="IPR011009">
    <property type="entry name" value="Kinase-like_dom_sf"/>
</dbReference>
<dbReference type="InParanoid" id="A7ARL6"/>
<dbReference type="eggNOG" id="KOG4720">
    <property type="taxonomic scope" value="Eukaryota"/>
</dbReference>
<evidence type="ECO:0000256" key="1">
    <source>
        <dbReference type="ARBA" id="ARBA00037883"/>
    </source>
</evidence>
<dbReference type="RefSeq" id="XP_001610753.1">
    <property type="nucleotide sequence ID" value="XM_001610703.1"/>
</dbReference>
<dbReference type="GeneID" id="5478987"/>
<keyword evidence="4" id="KW-0808">Transferase</keyword>
<evidence type="ECO:0000256" key="3">
    <source>
        <dbReference type="ARBA" id="ARBA00038874"/>
    </source>
</evidence>